<name>A0A7G8BRQ1_9BACT</name>
<dbReference type="RefSeq" id="WP_186747932.1">
    <property type="nucleotide sequence ID" value="NZ_CP060394.1"/>
</dbReference>
<proteinExistence type="predicted"/>
<protein>
    <submittedName>
        <fullName evidence="2">Uncharacterized protein</fullName>
    </submittedName>
</protein>
<sequence>MVRKARRFWIVLLVLLVAQGSSLAEQPEESAHRQGPHDLEGWTLNSSIPDHPGEKFPFTLVIARRGRIIRKISGDPFVWTWLFWADGSQVAFESGPLHFGMSCVLADISTGRQLARYDCFSGLPDDAPDWAKALESSE</sequence>
<evidence type="ECO:0000256" key="1">
    <source>
        <dbReference type="SAM" id="SignalP"/>
    </source>
</evidence>
<evidence type="ECO:0000313" key="3">
    <source>
        <dbReference type="Proteomes" id="UP000515312"/>
    </source>
</evidence>
<accession>A0A7G8BRQ1</accession>
<dbReference type="EMBL" id="CP060394">
    <property type="protein sequence ID" value="QNI35221.1"/>
    <property type="molecule type" value="Genomic_DNA"/>
</dbReference>
<gene>
    <name evidence="2" type="ORF">H7849_01040</name>
</gene>
<reference evidence="2 3" key="1">
    <citation type="submission" date="2020-08" db="EMBL/GenBank/DDBJ databases">
        <title>Edaphobacter telluris sp. nov. and Acidobacterium dinghuensis sp. nov., two acidobacteria isolated from forest soil.</title>
        <authorList>
            <person name="Fu J."/>
            <person name="Qiu L."/>
        </authorList>
    </citation>
    <scope>NUCLEOTIDE SEQUENCE [LARGE SCALE GENOMIC DNA]</scope>
    <source>
        <strain evidence="2">4Y35</strain>
    </source>
</reference>
<keyword evidence="3" id="KW-1185">Reference proteome</keyword>
<organism evidence="2 3">
    <name type="scientific">Alloacidobacterium dinghuense</name>
    <dbReference type="NCBI Taxonomy" id="2763107"/>
    <lineage>
        <taxon>Bacteria</taxon>
        <taxon>Pseudomonadati</taxon>
        <taxon>Acidobacteriota</taxon>
        <taxon>Terriglobia</taxon>
        <taxon>Terriglobales</taxon>
        <taxon>Acidobacteriaceae</taxon>
        <taxon>Alloacidobacterium</taxon>
    </lineage>
</organism>
<dbReference type="Proteomes" id="UP000515312">
    <property type="component" value="Chromosome"/>
</dbReference>
<dbReference type="AlphaFoldDB" id="A0A7G8BRQ1"/>
<dbReference type="KEGG" id="adin:H7849_01040"/>
<evidence type="ECO:0000313" key="2">
    <source>
        <dbReference type="EMBL" id="QNI35221.1"/>
    </source>
</evidence>
<keyword evidence="1" id="KW-0732">Signal</keyword>
<feature type="chain" id="PRO_5028897721" evidence="1">
    <location>
        <begin position="25"/>
        <end position="138"/>
    </location>
</feature>
<feature type="signal peptide" evidence="1">
    <location>
        <begin position="1"/>
        <end position="24"/>
    </location>
</feature>